<evidence type="ECO:0000256" key="15">
    <source>
        <dbReference type="ARBA" id="ARBA00023141"/>
    </source>
</evidence>
<dbReference type="GO" id="GO:0009423">
    <property type="term" value="P:chorismate biosynthetic process"/>
    <property type="evidence" value="ECO:0007669"/>
    <property type="project" value="UniProtKB-UniRule"/>
</dbReference>
<dbReference type="STRING" id="867345.SAMN05421693_1148"/>
<evidence type="ECO:0000313" key="22">
    <source>
        <dbReference type="Proteomes" id="UP000199496"/>
    </source>
</evidence>
<dbReference type="UniPathway" id="UPA00053">
    <property type="reaction ID" value="UER00085"/>
</dbReference>
<evidence type="ECO:0000256" key="1">
    <source>
        <dbReference type="ARBA" id="ARBA00001393"/>
    </source>
</evidence>
<evidence type="ECO:0000256" key="8">
    <source>
        <dbReference type="ARBA" id="ARBA00017684"/>
    </source>
</evidence>
<comment type="cofactor">
    <cofactor evidence="2 18">
        <name>NAD(+)</name>
        <dbReference type="ChEBI" id="CHEBI:57540"/>
    </cofactor>
</comment>
<reference evidence="21 22" key="1">
    <citation type="submission" date="2016-10" db="EMBL/GenBank/DDBJ databases">
        <authorList>
            <person name="de Groot N.N."/>
        </authorList>
    </citation>
    <scope>NUCLEOTIDE SEQUENCE [LARGE SCALE GENOMIC DNA]</scope>
    <source>
        <strain evidence="21 22">B7-7</strain>
    </source>
</reference>
<evidence type="ECO:0000256" key="12">
    <source>
        <dbReference type="ARBA" id="ARBA00022741"/>
    </source>
</evidence>
<dbReference type="Gene3D" id="1.20.1090.10">
    <property type="entry name" value="Dehydroquinate synthase-like - alpha domain"/>
    <property type="match status" value="1"/>
</dbReference>
<protein>
    <recommendedName>
        <fullName evidence="8 18">3-dehydroquinate synthase</fullName>
        <shortName evidence="18">DHQS</shortName>
        <ecNumber evidence="7 18">4.2.3.4</ecNumber>
    </recommendedName>
</protein>
<dbReference type="HAMAP" id="MF_00110">
    <property type="entry name" value="DHQ_synthase"/>
    <property type="match status" value="1"/>
</dbReference>
<evidence type="ECO:0000259" key="19">
    <source>
        <dbReference type="Pfam" id="PF01761"/>
    </source>
</evidence>
<evidence type="ECO:0000256" key="11">
    <source>
        <dbReference type="ARBA" id="ARBA00022723"/>
    </source>
</evidence>
<dbReference type="AlphaFoldDB" id="A0A1H9CII1"/>
<feature type="domain" description="3-dehydroquinate synthase N-terminal" evidence="19">
    <location>
        <begin position="70"/>
        <end position="182"/>
    </location>
</feature>
<dbReference type="GO" id="GO:0000166">
    <property type="term" value="F:nucleotide binding"/>
    <property type="evidence" value="ECO:0007669"/>
    <property type="project" value="UniProtKB-KW"/>
</dbReference>
<evidence type="ECO:0000256" key="14">
    <source>
        <dbReference type="ARBA" id="ARBA00023027"/>
    </source>
</evidence>
<dbReference type="InterPro" id="IPR030963">
    <property type="entry name" value="DHQ_synth_fam"/>
</dbReference>
<feature type="binding site" evidence="18">
    <location>
        <begin position="74"/>
        <end position="79"/>
    </location>
    <ligand>
        <name>NAD(+)</name>
        <dbReference type="ChEBI" id="CHEBI:57540"/>
    </ligand>
</feature>
<feature type="binding site" evidence="18">
    <location>
        <position position="250"/>
    </location>
    <ligand>
        <name>Zn(2+)</name>
        <dbReference type="ChEBI" id="CHEBI:29105"/>
    </ligand>
</feature>
<dbReference type="EMBL" id="FOFO01000014">
    <property type="protein sequence ID" value="SEQ00979.1"/>
    <property type="molecule type" value="Genomic_DNA"/>
</dbReference>
<keyword evidence="14 18" id="KW-0520">NAD</keyword>
<evidence type="ECO:0000256" key="13">
    <source>
        <dbReference type="ARBA" id="ARBA00022833"/>
    </source>
</evidence>
<dbReference type="EC" id="4.2.3.4" evidence="7 18"/>
<evidence type="ECO:0000256" key="7">
    <source>
        <dbReference type="ARBA" id="ARBA00013031"/>
    </source>
</evidence>
<feature type="binding site" evidence="18">
    <location>
        <position position="154"/>
    </location>
    <ligand>
        <name>NAD(+)</name>
        <dbReference type="ChEBI" id="CHEBI:57540"/>
    </ligand>
</feature>
<feature type="binding site" evidence="18">
    <location>
        <position position="187"/>
    </location>
    <ligand>
        <name>Zn(2+)</name>
        <dbReference type="ChEBI" id="CHEBI:29105"/>
    </ligand>
</feature>
<keyword evidence="17 18" id="KW-0170">Cobalt</keyword>
<evidence type="ECO:0000256" key="17">
    <source>
        <dbReference type="ARBA" id="ARBA00023285"/>
    </source>
</evidence>
<feature type="binding site" evidence="18">
    <location>
        <position position="145"/>
    </location>
    <ligand>
        <name>NAD(+)</name>
        <dbReference type="ChEBI" id="CHEBI:57540"/>
    </ligand>
</feature>
<keyword evidence="11 18" id="KW-0479">Metal-binding</keyword>
<accession>A0A1H9CII1</accession>
<keyword evidence="22" id="KW-1185">Reference proteome</keyword>
<evidence type="ECO:0000256" key="5">
    <source>
        <dbReference type="ARBA" id="ARBA00004661"/>
    </source>
</evidence>
<evidence type="ECO:0000256" key="2">
    <source>
        <dbReference type="ARBA" id="ARBA00001911"/>
    </source>
</evidence>
<evidence type="ECO:0000256" key="9">
    <source>
        <dbReference type="ARBA" id="ARBA00022490"/>
    </source>
</evidence>
<dbReference type="GO" id="GO:0008652">
    <property type="term" value="P:amino acid biosynthetic process"/>
    <property type="evidence" value="ECO:0007669"/>
    <property type="project" value="UniProtKB-KW"/>
</dbReference>
<evidence type="ECO:0000313" key="21">
    <source>
        <dbReference type="EMBL" id="SEQ00979.1"/>
    </source>
</evidence>
<dbReference type="Gene3D" id="3.40.50.1970">
    <property type="match status" value="1"/>
</dbReference>
<evidence type="ECO:0000256" key="18">
    <source>
        <dbReference type="HAMAP-Rule" id="MF_00110"/>
    </source>
</evidence>
<keyword evidence="15 18" id="KW-0057">Aromatic amino acid biosynthesis</keyword>
<gene>
    <name evidence="18" type="primary">aroB</name>
    <name evidence="21" type="ORF">SAMN05421693_1148</name>
</gene>
<evidence type="ECO:0000256" key="4">
    <source>
        <dbReference type="ARBA" id="ARBA00004496"/>
    </source>
</evidence>
<dbReference type="NCBIfam" id="TIGR01357">
    <property type="entry name" value="aroB"/>
    <property type="match status" value="1"/>
</dbReference>
<dbReference type="SUPFAM" id="SSF56796">
    <property type="entry name" value="Dehydroquinate synthase-like"/>
    <property type="match status" value="1"/>
</dbReference>
<dbReference type="CDD" id="cd08195">
    <property type="entry name" value="DHQS"/>
    <property type="match status" value="1"/>
</dbReference>
<dbReference type="GO" id="GO:0046872">
    <property type="term" value="F:metal ion binding"/>
    <property type="evidence" value="ECO:0007669"/>
    <property type="project" value="UniProtKB-KW"/>
</dbReference>
<feature type="binding site" evidence="18">
    <location>
        <begin position="132"/>
        <end position="133"/>
    </location>
    <ligand>
        <name>NAD(+)</name>
        <dbReference type="ChEBI" id="CHEBI:57540"/>
    </ligand>
</feature>
<keyword evidence="10 18" id="KW-0028">Amino-acid biosynthesis</keyword>
<evidence type="ECO:0000256" key="3">
    <source>
        <dbReference type="ARBA" id="ARBA00003485"/>
    </source>
</evidence>
<dbReference type="Pfam" id="PF01761">
    <property type="entry name" value="DHQ_synthase"/>
    <property type="match status" value="1"/>
</dbReference>
<comment type="subcellular location">
    <subcellularLocation>
        <location evidence="4 18">Cytoplasm</location>
    </subcellularLocation>
</comment>
<dbReference type="PIRSF" id="PIRSF001455">
    <property type="entry name" value="DHQ_synth"/>
    <property type="match status" value="1"/>
</dbReference>
<dbReference type="PANTHER" id="PTHR43622:SF7">
    <property type="entry name" value="3-DEHYDROQUINATE SYNTHASE, CHLOROPLASTIC"/>
    <property type="match status" value="1"/>
</dbReference>
<dbReference type="GO" id="GO:0005737">
    <property type="term" value="C:cytoplasm"/>
    <property type="evidence" value="ECO:0007669"/>
    <property type="project" value="UniProtKB-SubCell"/>
</dbReference>
<comment type="cofactor">
    <cofactor evidence="18">
        <name>Co(2+)</name>
        <dbReference type="ChEBI" id="CHEBI:48828"/>
    </cofactor>
    <cofactor evidence="18">
        <name>Zn(2+)</name>
        <dbReference type="ChEBI" id="CHEBI:29105"/>
    </cofactor>
    <text evidence="18">Binds 1 divalent metal cation per subunit. Can use either Co(2+) or Zn(2+).</text>
</comment>
<organism evidence="21 22">
    <name type="scientific">Ectothiorhodospira magna</name>
    <dbReference type="NCBI Taxonomy" id="867345"/>
    <lineage>
        <taxon>Bacteria</taxon>
        <taxon>Pseudomonadati</taxon>
        <taxon>Pseudomonadota</taxon>
        <taxon>Gammaproteobacteria</taxon>
        <taxon>Chromatiales</taxon>
        <taxon>Ectothiorhodospiraceae</taxon>
        <taxon>Ectothiorhodospira</taxon>
    </lineage>
</organism>
<dbReference type="InterPro" id="IPR016037">
    <property type="entry name" value="DHQ_synth_AroB"/>
</dbReference>
<dbReference type="InterPro" id="IPR030960">
    <property type="entry name" value="DHQS/DOIS_N"/>
</dbReference>
<dbReference type="PANTHER" id="PTHR43622">
    <property type="entry name" value="3-DEHYDROQUINATE SYNTHASE"/>
    <property type="match status" value="1"/>
</dbReference>
<sequence length="365" mass="39461">MTMDTLTVNLGARSYPIHIGPDLLQQPAWFAQTLKGRQAMVVTNHTVAPLYLDTLQQTLTSSGADLTDPVILPDGESFKTLHTLETLYTALLERRLDRSGVLIALGGGVIGDITGFAAASYQRGIDFIQVPTTLLSQVDSSVGGKTGVNHPLGKNMIGAFHQPRLVLIDTHTLNTLSDRELRAGIAEVIKYGLIDDPEFFRWLEQHLPRLLAREPEALAFAIRRSCADKARVVAEDERESGRRALLNLGHTFGHAIETGLGYGQWLHGEAVAAGMVMAARMSCHMGWLQASEVARITALIEAAGLPVTPPADLSADRFRALMAVDKKVQQGRLRLVLMQGIGGALVTADFDPRALDHTLAGLASP</sequence>
<keyword evidence="16 18" id="KW-0456">Lyase</keyword>
<feature type="binding site" evidence="18">
    <location>
        <begin position="108"/>
        <end position="112"/>
    </location>
    <ligand>
        <name>NAD(+)</name>
        <dbReference type="ChEBI" id="CHEBI:57540"/>
    </ligand>
</feature>
<comment type="similarity">
    <text evidence="6 18">Belongs to the sugar phosphate cyclases superfamily. Dehydroquinate synthase family.</text>
</comment>
<dbReference type="GO" id="GO:0009073">
    <property type="term" value="P:aromatic amino acid family biosynthetic process"/>
    <property type="evidence" value="ECO:0007669"/>
    <property type="project" value="UniProtKB-KW"/>
</dbReference>
<name>A0A1H9CII1_9GAMM</name>
<feature type="binding site" evidence="18">
    <location>
        <position position="267"/>
    </location>
    <ligand>
        <name>Zn(2+)</name>
        <dbReference type="ChEBI" id="CHEBI:29105"/>
    </ligand>
</feature>
<keyword evidence="9 18" id="KW-0963">Cytoplasm</keyword>
<keyword evidence="13 18" id="KW-0862">Zinc</keyword>
<comment type="catalytic activity">
    <reaction evidence="1 18">
        <text>7-phospho-2-dehydro-3-deoxy-D-arabino-heptonate = 3-dehydroquinate + phosphate</text>
        <dbReference type="Rhea" id="RHEA:21968"/>
        <dbReference type="ChEBI" id="CHEBI:32364"/>
        <dbReference type="ChEBI" id="CHEBI:43474"/>
        <dbReference type="ChEBI" id="CHEBI:58394"/>
        <dbReference type="EC" id="4.2.3.4"/>
    </reaction>
</comment>
<dbReference type="InterPro" id="IPR056179">
    <property type="entry name" value="DHQS_C"/>
</dbReference>
<dbReference type="InterPro" id="IPR050071">
    <property type="entry name" value="Dehydroquinate_synthase"/>
</dbReference>
<evidence type="ECO:0000256" key="16">
    <source>
        <dbReference type="ARBA" id="ARBA00023239"/>
    </source>
</evidence>
<evidence type="ECO:0000259" key="20">
    <source>
        <dbReference type="Pfam" id="PF24621"/>
    </source>
</evidence>
<evidence type="ECO:0000256" key="10">
    <source>
        <dbReference type="ARBA" id="ARBA00022605"/>
    </source>
</evidence>
<comment type="pathway">
    <text evidence="5 18">Metabolic intermediate biosynthesis; chorismate biosynthesis; chorismate from D-erythrose 4-phosphate and phosphoenolpyruvate: step 2/7.</text>
</comment>
<keyword evidence="12 18" id="KW-0547">Nucleotide-binding</keyword>
<dbReference type="FunFam" id="1.20.1090.10:FF:000002">
    <property type="entry name" value="3-dehydroquinate synthase"/>
    <property type="match status" value="1"/>
</dbReference>
<evidence type="ECO:0000256" key="6">
    <source>
        <dbReference type="ARBA" id="ARBA00005412"/>
    </source>
</evidence>
<proteinExistence type="inferred from homology"/>
<dbReference type="Proteomes" id="UP000199496">
    <property type="component" value="Unassembled WGS sequence"/>
</dbReference>
<comment type="function">
    <text evidence="3 18">Catalyzes the conversion of 3-deoxy-D-arabino-heptulosonate 7-phosphate (DAHP) to dehydroquinate (DHQ).</text>
</comment>
<dbReference type="Pfam" id="PF24621">
    <property type="entry name" value="DHQS_C"/>
    <property type="match status" value="1"/>
</dbReference>
<dbReference type="FunFam" id="3.40.50.1970:FF:000001">
    <property type="entry name" value="3-dehydroquinate synthase"/>
    <property type="match status" value="1"/>
</dbReference>
<dbReference type="GO" id="GO:0003856">
    <property type="term" value="F:3-dehydroquinate synthase activity"/>
    <property type="evidence" value="ECO:0007669"/>
    <property type="project" value="UniProtKB-UniRule"/>
</dbReference>
<feature type="domain" description="3-dehydroquinate synthase C-terminal" evidence="20">
    <location>
        <begin position="184"/>
        <end position="328"/>
    </location>
</feature>
<feature type="binding site" evidence="18">
    <location>
        <begin position="172"/>
        <end position="175"/>
    </location>
    <ligand>
        <name>NAD(+)</name>
        <dbReference type="ChEBI" id="CHEBI:57540"/>
    </ligand>
</feature>